<dbReference type="InterPro" id="IPR006513">
    <property type="entry name" value="YtfJ_HI0045"/>
</dbReference>
<name>A0A506VDT1_9GAMM</name>
<dbReference type="OrthoDB" id="5689995at2"/>
<evidence type="ECO:0000256" key="1">
    <source>
        <dbReference type="SAM" id="SignalP"/>
    </source>
</evidence>
<accession>A0A506VDT1</accession>
<feature type="chain" id="PRO_5021369902" evidence="1">
    <location>
        <begin position="20"/>
        <end position="183"/>
    </location>
</feature>
<evidence type="ECO:0000313" key="2">
    <source>
        <dbReference type="EMBL" id="TPW43728.1"/>
    </source>
</evidence>
<sequence length="183" mass="19656">MTLRTALLLLGGLPFFAPAHNFVTGERVAPVGVAERGELLLHQGEPVWRSWNSARLSGTPGVVLHMAGRLSAKSLNAPLIDAIHQAAFPTDKLHLTTIVNTDDAIPGSALFVRRSLEQSKRQSPAARFVVDERGVVSRAWRLAAGGSAVVVLDRTGRVCFAKDGALTPAEVQRVMLLLRQLAP</sequence>
<keyword evidence="1" id="KW-0732">Signal</keyword>
<keyword evidence="3" id="KW-1185">Reference proteome</keyword>
<reference evidence="2 3" key="1">
    <citation type="submission" date="2019-06" db="EMBL/GenBank/DDBJ databases">
        <authorList>
            <person name="Yang Y."/>
        </authorList>
    </citation>
    <scope>NUCLEOTIDE SEQUENCE [LARGE SCALE GENOMIC DNA]</scope>
    <source>
        <strain evidence="2 3">BIT-26</strain>
    </source>
</reference>
<protein>
    <submittedName>
        <fullName evidence="2">YtfJ family protein</fullName>
    </submittedName>
</protein>
<dbReference type="AlphaFoldDB" id="A0A506VDT1"/>
<dbReference type="Pfam" id="PF09695">
    <property type="entry name" value="YtfJ_HI0045"/>
    <property type="match status" value="1"/>
</dbReference>
<dbReference type="Proteomes" id="UP000319523">
    <property type="component" value="Unassembled WGS sequence"/>
</dbReference>
<feature type="signal peptide" evidence="1">
    <location>
        <begin position="1"/>
        <end position="19"/>
    </location>
</feature>
<evidence type="ECO:0000313" key="3">
    <source>
        <dbReference type="Proteomes" id="UP000319523"/>
    </source>
</evidence>
<comment type="caution">
    <text evidence="2">The sequence shown here is derived from an EMBL/GenBank/DDBJ whole genome shotgun (WGS) entry which is preliminary data.</text>
</comment>
<gene>
    <name evidence="2" type="ORF">FKM52_04080</name>
</gene>
<organism evidence="2 3">
    <name type="scientific">Mixta tenebrionis</name>
    <dbReference type="NCBI Taxonomy" id="2562439"/>
    <lineage>
        <taxon>Bacteria</taxon>
        <taxon>Pseudomonadati</taxon>
        <taxon>Pseudomonadota</taxon>
        <taxon>Gammaproteobacteria</taxon>
        <taxon>Enterobacterales</taxon>
        <taxon>Erwiniaceae</taxon>
        <taxon>Mixta</taxon>
    </lineage>
</organism>
<dbReference type="RefSeq" id="WP_141174919.1">
    <property type="nucleotide sequence ID" value="NZ_JBHUFX010000032.1"/>
</dbReference>
<dbReference type="NCBIfam" id="TIGR01626">
    <property type="entry name" value="ytfJ_HI0045"/>
    <property type="match status" value="1"/>
</dbReference>
<dbReference type="EMBL" id="VHQI01000002">
    <property type="protein sequence ID" value="TPW43728.1"/>
    <property type="molecule type" value="Genomic_DNA"/>
</dbReference>
<proteinExistence type="predicted"/>